<protein>
    <submittedName>
        <fullName evidence="1">Uncharacterized protein</fullName>
    </submittedName>
</protein>
<proteinExistence type="predicted"/>
<evidence type="ECO:0000313" key="1">
    <source>
        <dbReference type="EMBL" id="GAH24646.1"/>
    </source>
</evidence>
<gene>
    <name evidence="1" type="ORF">S01H4_66564</name>
</gene>
<dbReference type="AlphaFoldDB" id="X1DUD8"/>
<reference evidence="1" key="1">
    <citation type="journal article" date="2014" name="Front. Microbiol.">
        <title>High frequency of phylogenetically diverse reductive dehalogenase-homologous genes in deep subseafloor sedimentary metagenomes.</title>
        <authorList>
            <person name="Kawai M."/>
            <person name="Futagami T."/>
            <person name="Toyoda A."/>
            <person name="Takaki Y."/>
            <person name="Nishi S."/>
            <person name="Hori S."/>
            <person name="Arai W."/>
            <person name="Tsubouchi T."/>
            <person name="Morono Y."/>
            <person name="Uchiyama I."/>
            <person name="Ito T."/>
            <person name="Fujiyama A."/>
            <person name="Inagaki F."/>
            <person name="Takami H."/>
        </authorList>
    </citation>
    <scope>NUCLEOTIDE SEQUENCE</scope>
    <source>
        <strain evidence="1">Expedition CK06-06</strain>
    </source>
</reference>
<name>X1DUD8_9ZZZZ</name>
<sequence>SKFRHFPNYLKPLIKFTFGKLDKIYCRDTMSVNELKKLDIIDNVSLSS</sequence>
<comment type="caution">
    <text evidence="1">The sequence shown here is derived from an EMBL/GenBank/DDBJ whole genome shotgun (WGS) entry which is preliminary data.</text>
</comment>
<accession>X1DUD8</accession>
<organism evidence="1">
    <name type="scientific">marine sediment metagenome</name>
    <dbReference type="NCBI Taxonomy" id="412755"/>
    <lineage>
        <taxon>unclassified sequences</taxon>
        <taxon>metagenomes</taxon>
        <taxon>ecological metagenomes</taxon>
    </lineage>
</organism>
<feature type="non-terminal residue" evidence="1">
    <location>
        <position position="1"/>
    </location>
</feature>
<dbReference type="EMBL" id="BART01041295">
    <property type="protein sequence ID" value="GAH24646.1"/>
    <property type="molecule type" value="Genomic_DNA"/>
</dbReference>